<name>A0ACC0W9U0_9STRA</name>
<accession>A0ACC0W9U0</accession>
<comment type="caution">
    <text evidence="1">The sequence shown here is derived from an EMBL/GenBank/DDBJ whole genome shotgun (WGS) entry which is preliminary data.</text>
</comment>
<proteinExistence type="predicted"/>
<dbReference type="EMBL" id="CM047582">
    <property type="protein sequence ID" value="KAI9915595.1"/>
    <property type="molecule type" value="Genomic_DNA"/>
</dbReference>
<keyword evidence="2" id="KW-1185">Reference proteome</keyword>
<evidence type="ECO:0000313" key="1">
    <source>
        <dbReference type="EMBL" id="KAI9915595.1"/>
    </source>
</evidence>
<reference evidence="1 2" key="1">
    <citation type="journal article" date="2022" name="bioRxiv">
        <title>The genome of the oomycete Peronosclerospora sorghi, a cosmopolitan pathogen of maize and sorghum, is inflated with dispersed pseudogenes.</title>
        <authorList>
            <person name="Fletcher K."/>
            <person name="Martin F."/>
            <person name="Isakeit T."/>
            <person name="Cavanaugh K."/>
            <person name="Magill C."/>
            <person name="Michelmore R."/>
        </authorList>
    </citation>
    <scope>NUCLEOTIDE SEQUENCE [LARGE SCALE GENOMIC DNA]</scope>
    <source>
        <strain evidence="1">P6</strain>
    </source>
</reference>
<dbReference type="Proteomes" id="UP001163321">
    <property type="component" value="Chromosome 3"/>
</dbReference>
<organism evidence="1 2">
    <name type="scientific">Peronosclerospora sorghi</name>
    <dbReference type="NCBI Taxonomy" id="230839"/>
    <lineage>
        <taxon>Eukaryota</taxon>
        <taxon>Sar</taxon>
        <taxon>Stramenopiles</taxon>
        <taxon>Oomycota</taxon>
        <taxon>Peronosporomycetes</taxon>
        <taxon>Peronosporales</taxon>
        <taxon>Peronosporaceae</taxon>
        <taxon>Peronosclerospora</taxon>
    </lineage>
</organism>
<gene>
    <name evidence="1" type="ORF">PsorP6_007403</name>
</gene>
<evidence type="ECO:0000313" key="2">
    <source>
        <dbReference type="Proteomes" id="UP001163321"/>
    </source>
</evidence>
<protein>
    <submittedName>
        <fullName evidence="1">Uncharacterized protein</fullName>
    </submittedName>
</protein>
<sequence length="345" mass="38942">MSIATRSSPSSASLSSTFDVPVSLELRIFEGKFKSSHGPSLFYFSLYPPSEHTLRGVVLFLHGAGDHCRRYIALYERLCERGFGVITYDLVNHGASDCDCHKTRGHVRSFQNLVDDTNAYVTFAKKIIFPQTSHSSPPLIISGMSFGSLVGLHVVLSGQHKFFAAFWAAPTVGVEMTTIWKVQAAFIQPLALLLPRLRLVPGVDYELLWRDPGYLEDFKTDTLATMDDITTRTMQQTRCAMDRLIKDKTIQQAGSGFCALSMLFLVGSEDHVADNGVSRRFYHKIANTDKAFKVFEGVFHCVFDDPERETIFDFLCQWLQERFPEQPTDQTPVVHIYKKNSDKFA</sequence>